<dbReference type="AlphaFoldDB" id="G9XHY2"/>
<dbReference type="EMBL" id="AFZX01000013">
    <property type="protein sequence ID" value="EHL08772.1"/>
    <property type="molecule type" value="Genomic_DNA"/>
</dbReference>
<name>G9XHY2_DESHA</name>
<dbReference type="PATRIC" id="fig|537010.4.peg.515"/>
<gene>
    <name evidence="1" type="ORF">HMPREF0322_00558</name>
</gene>
<proteinExistence type="predicted"/>
<organism evidence="1 2">
    <name type="scientific">Desulfitobacterium hafniense DP7</name>
    <dbReference type="NCBI Taxonomy" id="537010"/>
    <lineage>
        <taxon>Bacteria</taxon>
        <taxon>Bacillati</taxon>
        <taxon>Bacillota</taxon>
        <taxon>Clostridia</taxon>
        <taxon>Eubacteriales</taxon>
        <taxon>Desulfitobacteriaceae</taxon>
        <taxon>Desulfitobacterium</taxon>
    </lineage>
</organism>
<accession>G9XHY2</accession>
<comment type="caution">
    <text evidence="1">The sequence shown here is derived from an EMBL/GenBank/DDBJ whole genome shotgun (WGS) entry which is preliminary data.</text>
</comment>
<dbReference type="Proteomes" id="UP000004416">
    <property type="component" value="Unassembled WGS sequence"/>
</dbReference>
<protein>
    <submittedName>
        <fullName evidence="1">Uncharacterized protein</fullName>
    </submittedName>
</protein>
<reference evidence="1 2" key="1">
    <citation type="submission" date="2011-08" db="EMBL/GenBank/DDBJ databases">
        <authorList>
            <person name="Weinstock G."/>
            <person name="Sodergren E."/>
            <person name="Clifton S."/>
            <person name="Fulton L."/>
            <person name="Fulton B."/>
            <person name="Courtney L."/>
            <person name="Fronick C."/>
            <person name="Harrison M."/>
            <person name="Strong C."/>
            <person name="Farmer C."/>
            <person name="Delahaunty K."/>
            <person name="Markovic C."/>
            <person name="Hall O."/>
            <person name="Minx P."/>
            <person name="Tomlinson C."/>
            <person name="Mitreva M."/>
            <person name="Hou S."/>
            <person name="Chen J."/>
            <person name="Wollam A."/>
            <person name="Pepin K.H."/>
            <person name="Johnson M."/>
            <person name="Bhonagiri V."/>
            <person name="Zhang X."/>
            <person name="Suruliraj S."/>
            <person name="Warren W."/>
            <person name="Chinwalla A."/>
            <person name="Mardis E.R."/>
            <person name="Wilson R.K."/>
        </authorList>
    </citation>
    <scope>NUCLEOTIDE SEQUENCE [LARGE SCALE GENOMIC DNA]</scope>
    <source>
        <strain evidence="1 2">DP7</strain>
    </source>
</reference>
<dbReference type="HOGENOM" id="CLU_3288450_0_0_9"/>
<sequence length="40" mass="4719">MAVNWPAIKEKLRMKNLCSCQEIERENCFSFLNKSIDEEA</sequence>
<evidence type="ECO:0000313" key="1">
    <source>
        <dbReference type="EMBL" id="EHL08772.1"/>
    </source>
</evidence>
<evidence type="ECO:0000313" key="2">
    <source>
        <dbReference type="Proteomes" id="UP000004416"/>
    </source>
</evidence>